<keyword evidence="7 9" id="KW-0472">Membrane</keyword>
<comment type="caution">
    <text evidence="10">The sequence shown here is derived from an EMBL/GenBank/DDBJ whole genome shotgun (WGS) entry which is preliminary data.</text>
</comment>
<organism evidence="10 11">
    <name type="scientific">Serpentinicella alkaliphila</name>
    <dbReference type="NCBI Taxonomy" id="1734049"/>
    <lineage>
        <taxon>Bacteria</taxon>
        <taxon>Bacillati</taxon>
        <taxon>Bacillota</taxon>
        <taxon>Clostridia</taxon>
        <taxon>Peptostreptococcales</taxon>
        <taxon>Natronincolaceae</taxon>
        <taxon>Serpentinicella</taxon>
    </lineage>
</organism>
<comment type="similarity">
    <text evidence="8">Belongs to the TsuA/YedE (TC 9.B.102) family.</text>
</comment>
<keyword evidence="3" id="KW-1003">Cell membrane</keyword>
<evidence type="ECO:0000256" key="2">
    <source>
        <dbReference type="ARBA" id="ARBA00022448"/>
    </source>
</evidence>
<evidence type="ECO:0000313" key="10">
    <source>
        <dbReference type="EMBL" id="TCQ02595.1"/>
    </source>
</evidence>
<proteinExistence type="inferred from homology"/>
<evidence type="ECO:0000256" key="7">
    <source>
        <dbReference type="ARBA" id="ARBA00023136"/>
    </source>
</evidence>
<evidence type="ECO:0000256" key="9">
    <source>
        <dbReference type="SAM" id="Phobius"/>
    </source>
</evidence>
<keyword evidence="4" id="KW-0997">Cell inner membrane</keyword>
<dbReference type="EMBL" id="SLYC01000014">
    <property type="protein sequence ID" value="TCQ02595.1"/>
    <property type="molecule type" value="Genomic_DNA"/>
</dbReference>
<name>A0A4R2TMV2_9FIRM</name>
<keyword evidence="5 9" id="KW-0812">Transmembrane</keyword>
<dbReference type="InterPro" id="IPR007272">
    <property type="entry name" value="Sulf_transp_TsuA/YedE"/>
</dbReference>
<feature type="transmembrane region" description="Helical" evidence="9">
    <location>
        <begin position="123"/>
        <end position="150"/>
    </location>
</feature>
<reference evidence="10 11" key="1">
    <citation type="submission" date="2019-03" db="EMBL/GenBank/DDBJ databases">
        <title>Genomic Encyclopedia of Type Strains, Phase IV (KMG-IV): sequencing the most valuable type-strain genomes for metagenomic binning, comparative biology and taxonomic classification.</title>
        <authorList>
            <person name="Goeker M."/>
        </authorList>
    </citation>
    <scope>NUCLEOTIDE SEQUENCE [LARGE SCALE GENOMIC DNA]</scope>
    <source>
        <strain evidence="10 11">DSM 100013</strain>
    </source>
</reference>
<dbReference type="GO" id="GO:0005886">
    <property type="term" value="C:plasma membrane"/>
    <property type="evidence" value="ECO:0007669"/>
    <property type="project" value="UniProtKB-SubCell"/>
</dbReference>
<evidence type="ECO:0000256" key="5">
    <source>
        <dbReference type="ARBA" id="ARBA00022692"/>
    </source>
</evidence>
<dbReference type="Proteomes" id="UP000295504">
    <property type="component" value="Unassembled WGS sequence"/>
</dbReference>
<dbReference type="Pfam" id="PF04143">
    <property type="entry name" value="Sulf_transp"/>
    <property type="match status" value="1"/>
</dbReference>
<accession>A0A4R2TMV2</accession>
<feature type="transmembrane region" description="Helical" evidence="9">
    <location>
        <begin position="156"/>
        <end position="177"/>
    </location>
</feature>
<dbReference type="PANTHER" id="PTHR30574">
    <property type="entry name" value="INNER MEMBRANE PROTEIN YEDE"/>
    <property type="match status" value="1"/>
</dbReference>
<keyword evidence="2" id="KW-0813">Transport</keyword>
<sequence length="181" mass="20451">MRKVDRGGSMSLYKKLFKKPWPYMVGALILAFSNIIILALTGNAWKVTNSFFYWGAYALGKLGIDVSNWYYFRVYDNSHQSGETFLINNYSVINIAVILGALMAILLASEFKLKKIKNKKQLFFGLLGGLMMGYGSRLSFGCNIGSYFSAIPSFSLHGWVFGAFMFVGTYIGTRILFRYLL</sequence>
<evidence type="ECO:0000256" key="8">
    <source>
        <dbReference type="ARBA" id="ARBA00035655"/>
    </source>
</evidence>
<evidence type="ECO:0000256" key="6">
    <source>
        <dbReference type="ARBA" id="ARBA00022989"/>
    </source>
</evidence>
<evidence type="ECO:0000256" key="1">
    <source>
        <dbReference type="ARBA" id="ARBA00004429"/>
    </source>
</evidence>
<gene>
    <name evidence="10" type="ORF">EDD79_10149</name>
</gene>
<feature type="transmembrane region" description="Helical" evidence="9">
    <location>
        <begin position="92"/>
        <end position="111"/>
    </location>
</feature>
<feature type="transmembrane region" description="Helical" evidence="9">
    <location>
        <begin position="52"/>
        <end position="72"/>
    </location>
</feature>
<evidence type="ECO:0000256" key="3">
    <source>
        <dbReference type="ARBA" id="ARBA00022475"/>
    </source>
</evidence>
<dbReference type="PANTHER" id="PTHR30574:SF1">
    <property type="entry name" value="SULPHUR TRANSPORT DOMAIN-CONTAINING PROTEIN"/>
    <property type="match status" value="1"/>
</dbReference>
<keyword evidence="11" id="KW-1185">Reference proteome</keyword>
<comment type="subcellular location">
    <subcellularLocation>
        <location evidence="1">Cell inner membrane</location>
        <topology evidence="1">Multi-pass membrane protein</topology>
    </subcellularLocation>
</comment>
<protein>
    <submittedName>
        <fullName evidence="10">Uncharacterized protein</fullName>
    </submittedName>
</protein>
<feature type="transmembrane region" description="Helical" evidence="9">
    <location>
        <begin position="20"/>
        <end position="40"/>
    </location>
</feature>
<keyword evidence="6 9" id="KW-1133">Transmembrane helix</keyword>
<evidence type="ECO:0000313" key="11">
    <source>
        <dbReference type="Proteomes" id="UP000295504"/>
    </source>
</evidence>
<dbReference type="AlphaFoldDB" id="A0A4R2TMV2"/>
<evidence type="ECO:0000256" key="4">
    <source>
        <dbReference type="ARBA" id="ARBA00022519"/>
    </source>
</evidence>